<dbReference type="CDD" id="cd05535">
    <property type="entry name" value="POLBc_epsilon"/>
    <property type="match status" value="1"/>
</dbReference>
<evidence type="ECO:0000256" key="13">
    <source>
        <dbReference type="ARBA" id="ARBA00023014"/>
    </source>
</evidence>
<keyword evidence="13 16" id="KW-0411">Iron-sulfur</keyword>
<dbReference type="GO" id="GO:0000278">
    <property type="term" value="P:mitotic cell cycle"/>
    <property type="evidence" value="ECO:0007669"/>
    <property type="project" value="TreeGrafter"/>
</dbReference>
<feature type="compositionally biased region" description="Basic residues" evidence="17">
    <location>
        <begin position="1316"/>
        <end position="1327"/>
    </location>
</feature>
<dbReference type="GO" id="GO:0045004">
    <property type="term" value="P:DNA replication proofreading"/>
    <property type="evidence" value="ECO:0007669"/>
    <property type="project" value="TreeGrafter"/>
</dbReference>
<dbReference type="STRING" id="3076.A0A2P6TCW5"/>
<dbReference type="OrthoDB" id="10060449at2759"/>
<dbReference type="EMBL" id="LHPG02000023">
    <property type="protein sequence ID" value="PRW20477.1"/>
    <property type="molecule type" value="Genomic_DNA"/>
</dbReference>
<dbReference type="SMART" id="SM01159">
    <property type="entry name" value="DUF1744"/>
    <property type="match status" value="1"/>
</dbReference>
<dbReference type="GO" id="GO:0008622">
    <property type="term" value="C:epsilon DNA polymerase complex"/>
    <property type="evidence" value="ECO:0007669"/>
    <property type="project" value="InterPro"/>
</dbReference>
<feature type="compositionally biased region" description="Low complexity" evidence="17">
    <location>
        <begin position="40"/>
        <end position="49"/>
    </location>
</feature>
<dbReference type="Gene3D" id="3.30.420.10">
    <property type="entry name" value="Ribonuclease H-like superfamily/Ribonuclease H"/>
    <property type="match status" value="1"/>
</dbReference>
<dbReference type="Pfam" id="PF22912">
    <property type="entry name" value="zf-DPOE"/>
    <property type="match status" value="1"/>
</dbReference>
<dbReference type="InterPro" id="IPR023211">
    <property type="entry name" value="DNA_pol_palm_dom_sf"/>
</dbReference>
<dbReference type="Pfam" id="PF03104">
    <property type="entry name" value="DNA_pol_B_exo1"/>
    <property type="match status" value="1"/>
</dbReference>
<dbReference type="FunFam" id="3.90.1600.10:FF:000006">
    <property type="entry name" value="DNA polymerase epsilon catalytic subunit"/>
    <property type="match status" value="1"/>
</dbReference>
<dbReference type="InterPro" id="IPR012337">
    <property type="entry name" value="RNaseH-like_sf"/>
</dbReference>
<feature type="domain" description="DNA polymerase epsilon catalytic subunit A C-terminal" evidence="18">
    <location>
        <begin position="1561"/>
        <end position="1938"/>
    </location>
</feature>
<keyword evidence="11 16" id="KW-0239">DNA-directed DNA polymerase</keyword>
<dbReference type="InterPro" id="IPR054475">
    <property type="entry name" value="Znf-DPOE"/>
</dbReference>
<dbReference type="GO" id="GO:0000166">
    <property type="term" value="F:nucleotide binding"/>
    <property type="evidence" value="ECO:0007669"/>
    <property type="project" value="InterPro"/>
</dbReference>
<keyword evidence="20" id="KW-1185">Reference proteome</keyword>
<dbReference type="GO" id="GO:0008270">
    <property type="term" value="F:zinc ion binding"/>
    <property type="evidence" value="ECO:0007669"/>
    <property type="project" value="UniProtKB-KW"/>
</dbReference>
<evidence type="ECO:0000313" key="20">
    <source>
        <dbReference type="Proteomes" id="UP000239899"/>
    </source>
</evidence>
<dbReference type="GO" id="GO:0006272">
    <property type="term" value="P:leading strand elongation"/>
    <property type="evidence" value="ECO:0007669"/>
    <property type="project" value="TreeGrafter"/>
</dbReference>
<dbReference type="GO" id="GO:0008310">
    <property type="term" value="F:single-stranded DNA 3'-5' DNA exonuclease activity"/>
    <property type="evidence" value="ECO:0007669"/>
    <property type="project" value="TreeGrafter"/>
</dbReference>
<dbReference type="Pfam" id="PF08490">
    <property type="entry name" value="DUF1744"/>
    <property type="match status" value="1"/>
</dbReference>
<evidence type="ECO:0000256" key="2">
    <source>
        <dbReference type="ARBA" id="ARBA00004123"/>
    </source>
</evidence>
<evidence type="ECO:0000256" key="7">
    <source>
        <dbReference type="ARBA" id="ARBA00022705"/>
    </source>
</evidence>
<evidence type="ECO:0000256" key="15">
    <source>
        <dbReference type="ARBA" id="ARBA00023242"/>
    </source>
</evidence>
<feature type="region of interest" description="Disordered" evidence="17">
    <location>
        <begin position="1277"/>
        <end position="1302"/>
    </location>
</feature>
<dbReference type="Gene3D" id="3.30.342.10">
    <property type="entry name" value="DNA Polymerase, chain B, domain 1"/>
    <property type="match status" value="1"/>
</dbReference>
<dbReference type="GO" id="GO:0003677">
    <property type="term" value="F:DNA binding"/>
    <property type="evidence" value="ECO:0007669"/>
    <property type="project" value="UniProtKB-KW"/>
</dbReference>
<keyword evidence="14 16" id="KW-0238">DNA-binding</keyword>
<gene>
    <name evidence="19" type="ORF">C2E21_8892</name>
</gene>
<dbReference type="EC" id="2.7.7.7" evidence="16"/>
<keyword evidence="7 16" id="KW-0235">DNA replication</keyword>
<dbReference type="FunFam" id="1.10.287.690:FF:000005">
    <property type="entry name" value="DNA polymerase epsilon catalytic subunit"/>
    <property type="match status" value="1"/>
</dbReference>
<organism evidence="19 20">
    <name type="scientific">Chlorella sorokiniana</name>
    <name type="common">Freshwater green alga</name>
    <dbReference type="NCBI Taxonomy" id="3076"/>
    <lineage>
        <taxon>Eukaryota</taxon>
        <taxon>Viridiplantae</taxon>
        <taxon>Chlorophyta</taxon>
        <taxon>core chlorophytes</taxon>
        <taxon>Trebouxiophyceae</taxon>
        <taxon>Chlorellales</taxon>
        <taxon>Chlorellaceae</taxon>
        <taxon>Chlorella clade</taxon>
        <taxon>Chlorella</taxon>
    </lineage>
</organism>
<evidence type="ECO:0000256" key="3">
    <source>
        <dbReference type="ARBA" id="ARBA00005755"/>
    </source>
</evidence>
<keyword evidence="6 16" id="KW-0548">Nucleotidyltransferase</keyword>
<dbReference type="CDD" id="cd05779">
    <property type="entry name" value="DNA_polB_epsilon_exo"/>
    <property type="match status" value="1"/>
</dbReference>
<dbReference type="SMART" id="SM00486">
    <property type="entry name" value="POLBc"/>
    <property type="match status" value="1"/>
</dbReference>
<dbReference type="InterPro" id="IPR036397">
    <property type="entry name" value="RNaseH_sf"/>
</dbReference>
<evidence type="ECO:0000256" key="10">
    <source>
        <dbReference type="ARBA" id="ARBA00022833"/>
    </source>
</evidence>
<evidence type="ECO:0000256" key="14">
    <source>
        <dbReference type="ARBA" id="ARBA00023125"/>
    </source>
</evidence>
<evidence type="ECO:0000256" key="8">
    <source>
        <dbReference type="ARBA" id="ARBA00022723"/>
    </source>
</evidence>
<keyword evidence="10 16" id="KW-0862">Zinc</keyword>
<dbReference type="Pfam" id="PF23250">
    <property type="entry name" value="zf_DPOE_2"/>
    <property type="match status" value="1"/>
</dbReference>
<dbReference type="GO" id="GO:0006297">
    <property type="term" value="P:nucleotide-excision repair, DNA gap filling"/>
    <property type="evidence" value="ECO:0007669"/>
    <property type="project" value="TreeGrafter"/>
</dbReference>
<dbReference type="GO" id="GO:0003887">
    <property type="term" value="F:DNA-directed DNA polymerase activity"/>
    <property type="evidence" value="ECO:0007669"/>
    <property type="project" value="UniProtKB-KW"/>
</dbReference>
<comment type="caution">
    <text evidence="19">The sequence shown here is derived from an EMBL/GenBank/DDBJ whole genome shotgun (WGS) entry which is preliminary data.</text>
</comment>
<protein>
    <recommendedName>
        <fullName evidence="16">DNA polymerase epsilon catalytic subunit</fullName>
        <ecNumber evidence="16">2.7.7.7</ecNumber>
    </recommendedName>
</protein>
<reference evidence="19 20" key="1">
    <citation type="journal article" date="2018" name="Plant J.">
        <title>Genome sequences of Chlorella sorokiniana UTEX 1602 and Micractinium conductrix SAG 241.80: implications to maltose excretion by a green alga.</title>
        <authorList>
            <person name="Arriola M.B."/>
            <person name="Velmurugan N."/>
            <person name="Zhang Y."/>
            <person name="Plunkett M.H."/>
            <person name="Hondzo H."/>
            <person name="Barney B.M."/>
        </authorList>
    </citation>
    <scope>NUCLEOTIDE SEQUENCE [LARGE SCALE GENOMIC DNA]</scope>
    <source>
        <strain evidence="20">UTEX 1602</strain>
    </source>
</reference>
<evidence type="ECO:0000256" key="5">
    <source>
        <dbReference type="ARBA" id="ARBA00022679"/>
    </source>
</evidence>
<dbReference type="GO" id="GO:0006287">
    <property type="term" value="P:base-excision repair, gap-filling"/>
    <property type="evidence" value="ECO:0007669"/>
    <property type="project" value="TreeGrafter"/>
</dbReference>
<comment type="similarity">
    <text evidence="3 16">Belongs to the DNA polymerase type-B family.</text>
</comment>
<comment type="catalytic activity">
    <reaction evidence="16">
        <text>DNA(n) + a 2'-deoxyribonucleoside 5'-triphosphate = DNA(n+1) + diphosphate</text>
        <dbReference type="Rhea" id="RHEA:22508"/>
        <dbReference type="Rhea" id="RHEA-COMP:17339"/>
        <dbReference type="Rhea" id="RHEA-COMP:17340"/>
        <dbReference type="ChEBI" id="CHEBI:33019"/>
        <dbReference type="ChEBI" id="CHEBI:61560"/>
        <dbReference type="ChEBI" id="CHEBI:173112"/>
        <dbReference type="EC" id="2.7.7.7"/>
    </reaction>
</comment>
<dbReference type="SUPFAM" id="SSF56672">
    <property type="entry name" value="DNA/RNA polymerases"/>
    <property type="match status" value="1"/>
</dbReference>
<dbReference type="Gene3D" id="3.90.1600.10">
    <property type="entry name" value="Palm domain of DNA polymerase"/>
    <property type="match status" value="1"/>
</dbReference>
<evidence type="ECO:0000256" key="9">
    <source>
        <dbReference type="ARBA" id="ARBA00022771"/>
    </source>
</evidence>
<dbReference type="Proteomes" id="UP000239899">
    <property type="component" value="Unassembled WGS sequence"/>
</dbReference>
<evidence type="ECO:0000256" key="17">
    <source>
        <dbReference type="SAM" id="MobiDB-lite"/>
    </source>
</evidence>
<feature type="region of interest" description="Disordered" evidence="17">
    <location>
        <begin position="1316"/>
        <end position="1338"/>
    </location>
</feature>
<accession>A0A2P6TCW5</accession>
<dbReference type="FunFam" id="3.30.420.10:FF:000010">
    <property type="entry name" value="DNA polymerase epsilon catalytic subunit"/>
    <property type="match status" value="1"/>
</dbReference>
<keyword evidence="15 16" id="KW-0539">Nucleus</keyword>
<dbReference type="GO" id="GO:0051539">
    <property type="term" value="F:4 iron, 4 sulfur cluster binding"/>
    <property type="evidence" value="ECO:0007669"/>
    <property type="project" value="UniProtKB-KW"/>
</dbReference>
<evidence type="ECO:0000256" key="6">
    <source>
        <dbReference type="ARBA" id="ARBA00022695"/>
    </source>
</evidence>
<evidence type="ECO:0000313" key="19">
    <source>
        <dbReference type="EMBL" id="PRW20477.1"/>
    </source>
</evidence>
<dbReference type="InterPro" id="IPR006172">
    <property type="entry name" value="DNA-dir_DNA_pol_B"/>
</dbReference>
<evidence type="ECO:0000259" key="18">
    <source>
        <dbReference type="SMART" id="SM01159"/>
    </source>
</evidence>
<dbReference type="SUPFAM" id="SSF53098">
    <property type="entry name" value="Ribonuclease H-like"/>
    <property type="match status" value="1"/>
</dbReference>
<evidence type="ECO:0000256" key="1">
    <source>
        <dbReference type="ARBA" id="ARBA00001966"/>
    </source>
</evidence>
<comment type="function">
    <text evidence="16">DNA polymerase II participates in chromosomal DNA replication.</text>
</comment>
<evidence type="ECO:0000256" key="4">
    <source>
        <dbReference type="ARBA" id="ARBA00022485"/>
    </source>
</evidence>
<evidence type="ECO:0000256" key="11">
    <source>
        <dbReference type="ARBA" id="ARBA00022932"/>
    </source>
</evidence>
<proteinExistence type="inferred from homology"/>
<evidence type="ECO:0000256" key="16">
    <source>
        <dbReference type="RuleBase" id="RU365029"/>
    </source>
</evidence>
<evidence type="ECO:0000256" key="12">
    <source>
        <dbReference type="ARBA" id="ARBA00023004"/>
    </source>
</evidence>
<keyword evidence="9 16" id="KW-0863">Zinc-finger</keyword>
<dbReference type="PANTHER" id="PTHR10670">
    <property type="entry name" value="DNA POLYMERASE EPSILON CATALYTIC SUBUNIT A"/>
    <property type="match status" value="1"/>
</dbReference>
<feature type="compositionally biased region" description="Low complexity" evidence="17">
    <location>
        <begin position="1277"/>
        <end position="1292"/>
    </location>
</feature>
<dbReference type="InterPro" id="IPR029703">
    <property type="entry name" value="POL2"/>
</dbReference>
<name>A0A2P6TCW5_CHLSO</name>
<dbReference type="Gene3D" id="1.10.132.60">
    <property type="entry name" value="DNA polymerase family B, C-terminal domain"/>
    <property type="match status" value="1"/>
</dbReference>
<dbReference type="InterPro" id="IPR042087">
    <property type="entry name" value="DNA_pol_B_thumb"/>
</dbReference>
<keyword evidence="5 16" id="KW-0808">Transferase</keyword>
<comment type="cofactor">
    <cofactor evidence="1 16">
        <name>[4Fe-4S] cluster</name>
        <dbReference type="ChEBI" id="CHEBI:49883"/>
    </cofactor>
</comment>
<sequence>MKKGNPAFGGIRGAGISSLRARDAHDGGGGGRGRGKRLLNRGMNLNNGNYIGKRSEAGGAGPSNEAREVKEDNHAAEAALGFPLHTDGPDRLGWLMNMNQSQKVDKESGQALSCVNCYFMCQDGSMFKAQVEYAPYFYLQIKDDLEMEVDSWLRRKFEGALKEVEIVHREDLDLKNHLSGLQRKLLKLTFWNQDQLMQVRREIQPIVSRNRYRRDGTSAYQLLAEQQRPTAAKAGKERLQDALESIVEMREHDVPYHVRFAIDTDVRCGHWFTCKAKGGKVSLERRADLLQRAEPRICAFDIETTKLPLQFPNAEYDQVFMISYMVDRQGYLIINREVVSEDIRDFEYTPKPEFEGPFHVFNCANEAACLRQWFDHMREIKPAIYVTYNGDYFDWPFIETRAIKNGMDMAAEIGFTCNRKTNETLSRMAVHMDCLHWVNRDSYLPQGSRGLKMVTKYKLGYDPVEVDPEDMVRLACEKPQDMASYSVSDAVATYYLYMTYIHPFIFSLSTIIPMPPDEVLRKGSGTLCEMLLMVQAYQASIVAPNKHTSASEKMYKGHLLESETYIGGKVEAIESGVFRSDLPCKFRCKPEAYQKLIDKLDGDLEYALRTDGKMAPEDCENYVEVREQIKGMLEALRDTPVRDEVPLIYHLDVAAMYPNIILTNRLQPSSIVTDEDCAACDFNRPGKTCLRQMEWVWRGETYSATRAEYASLKAQLQSETFPPAAPDGPQRLWTDLQQEEKAKLLKDRLKKYCQKVYKRVLDKPTTEKRLAGICQRENSFYVDTVRAFRDRRYEYKGLTKVWKGKLDSAKESGNPIRIQEAKDMCVLYDSLQLAHKCILNSFYGYVMRKGARWYSMEMAGVVTHTGANIIKRANELIGQLGKPLELDTDGIWCALPGSFPEDFKFKNASSGKVFKMSYPCAMLNVMVAEHNTNDQFATLVDPERKVYEVSSQMSIEFEVDGPYKAMILPASKEEGKLIKKRYAVFNFDGSLAELKGFELKRRGELKLIKVFQGEVFDQFLKGATLEECYAAVAAVANRWLDMLDTRGVDLTDEELIDHISEMCVMSKSLEEYEGRKSCAITCATRLSQFLGDDRIKDKGLVCNYVIARNPTNQPTSERAIPVAIFSTEPSVARTYLRKWCCDIGQVAPDQVPDVRQIVDWEYYKERLGSAIQKIITIPAAMQRVPNPVPRVRHPDWLHKKVQEKEDTYKQTRIDALFGAARSKRRPHLALEGGEQQQQQGAAAIGDLEDFGANPAAAAAAAAAGPVGIATSLDPEAAAAAGGEGENAAAAANQVEEDMPDRRTDFRGWLAAKKAQWRRSREARKRKRAEAAADGRPLRQRTGADVGAMFQQQAAAATAAHWQIVNIAPTAQPGVYKAWTVINGRMTAVPLRIPRAFYVDAAAAPGTPEADGFGQQVKRTLPGSLQPLHTYHVVMEEGEYRSQLPELQARLAAAGARGVWEERLPPELNAALQLGCVAVVAPSARSRTLGDGFDLAELHMRPVAQCEYFDAPGSLRHMTLHAAADPARGRALYALHLPADGRCQLWVVNPARGGQKELSGGAAERAWSEAAAALAAEAAATGSGSQVETPPPPRFEVAYVKSGEAALKQIQRELGRIKDRARAPTVLLLNSDEPAALRHSLPALADLPTAAMPLAAAPSGLPTLGWQLPAARAAVQQLLAAGEWLRARVAAAQYAHLPLASIGGDWILDAADALYARQLREAGHLLWAADPSQPDLDTKQVDRAEALTLREQQQQIEITFPGAYRCVCVELRISHLAVNAILEAATISELEGSTLLEDQHGCAPAFRVLKNLAQSWMDDATKRSNICADALLRNLYRWVCSPAARLYDPALKQLVQGLMQKLLLQLIAELQRLGATVVHADGSSLILCTGKRNLTAAVGYADYILDTLSKRELFQWLSLTPHKFWHTLLWKDRFNYLGILAEVPTALQEAMVATPGRLTTAEGGAVMSSHAGELALTQALLDRPAFDYCFCMKDYLPPVLHATFLAAVTEFVWLPWKAAQEAGLALDGATQGGSQAVRDAAESAEAQEGWLKEALPRQFTEKLLKQVKHMALHIGAADGQPDHAFPHLAGSHLSEQQLGTPALAFVRAVCHLYTLDGAVSDQVAVLRRQLLRLVHCKEFSADAEFKDPCLTLVLRDLICPTCQDCQDLDLCRDPAIQRHDWHCSACGTERDVAAVEEQLCGLLQQASDGYQLQDLRCAKCASVAASHLQSHCDVCGGHLKATQAAATARQQVSVLRNIAEYQDMPLLRELADWQLGGGAVAQRQRGGS</sequence>
<dbReference type="InterPro" id="IPR013697">
    <property type="entry name" value="DNA_pol_e_suA_C"/>
</dbReference>
<dbReference type="InterPro" id="IPR006133">
    <property type="entry name" value="DNA-dir_DNA_pol_B_exonuc"/>
</dbReference>
<keyword evidence="12 16" id="KW-0408">Iron</keyword>
<dbReference type="FunFam" id="1.10.132.60:FF:000002">
    <property type="entry name" value="DNA polymerase epsilon catalytic subunit"/>
    <property type="match status" value="1"/>
</dbReference>
<dbReference type="InterPro" id="IPR043502">
    <property type="entry name" value="DNA/RNA_pol_sf"/>
</dbReference>
<keyword evidence="4 16" id="KW-0004">4Fe-4S</keyword>
<dbReference type="InterPro" id="IPR055191">
    <property type="entry name" value="POL2_thumb"/>
</dbReference>
<keyword evidence="8 16" id="KW-0479">Metal-binding</keyword>
<dbReference type="Pfam" id="PF22634">
    <property type="entry name" value="POL2_thumb"/>
    <property type="match status" value="1"/>
</dbReference>
<feature type="region of interest" description="Disordered" evidence="17">
    <location>
        <begin position="19"/>
        <end position="71"/>
    </location>
</feature>
<comment type="subcellular location">
    <subcellularLocation>
        <location evidence="2 16">Nucleus</location>
    </subcellularLocation>
</comment>
<dbReference type="PANTHER" id="PTHR10670:SF0">
    <property type="entry name" value="DNA POLYMERASE EPSILON CATALYTIC SUBUNIT A"/>
    <property type="match status" value="1"/>
</dbReference>